<protein>
    <recommendedName>
        <fullName evidence="4">Myb/SANT-like domain-containing protein</fullName>
    </recommendedName>
</protein>
<proteinExistence type="predicted"/>
<keyword evidence="3" id="KW-1185">Reference proteome</keyword>
<name>A0A9Q3JGU9_9BASI</name>
<organism evidence="2 3">
    <name type="scientific">Austropuccinia psidii MF-1</name>
    <dbReference type="NCBI Taxonomy" id="1389203"/>
    <lineage>
        <taxon>Eukaryota</taxon>
        <taxon>Fungi</taxon>
        <taxon>Dikarya</taxon>
        <taxon>Basidiomycota</taxon>
        <taxon>Pucciniomycotina</taxon>
        <taxon>Pucciniomycetes</taxon>
        <taxon>Pucciniales</taxon>
        <taxon>Sphaerophragmiaceae</taxon>
        <taxon>Austropuccinia</taxon>
    </lineage>
</organism>
<feature type="compositionally biased region" description="Polar residues" evidence="1">
    <location>
        <begin position="124"/>
        <end position="135"/>
    </location>
</feature>
<dbReference type="Proteomes" id="UP000765509">
    <property type="component" value="Unassembled WGS sequence"/>
</dbReference>
<dbReference type="AlphaFoldDB" id="A0A9Q3JGU9"/>
<evidence type="ECO:0008006" key="4">
    <source>
        <dbReference type="Google" id="ProtNLM"/>
    </source>
</evidence>
<reference evidence="2" key="1">
    <citation type="submission" date="2021-03" db="EMBL/GenBank/DDBJ databases">
        <title>Draft genome sequence of rust myrtle Austropuccinia psidii MF-1, a brazilian biotype.</title>
        <authorList>
            <person name="Quecine M.C."/>
            <person name="Pachon D.M.R."/>
            <person name="Bonatelli M.L."/>
            <person name="Correr F.H."/>
            <person name="Franceschini L.M."/>
            <person name="Leite T.F."/>
            <person name="Margarido G.R.A."/>
            <person name="Almeida C.A."/>
            <person name="Ferrarezi J.A."/>
            <person name="Labate C.A."/>
        </authorList>
    </citation>
    <scope>NUCLEOTIDE SEQUENCE</scope>
    <source>
        <strain evidence="2">MF-1</strain>
    </source>
</reference>
<sequence length="242" mass="26535">MNEKFGLTLGRAQLKNKKDSVCFGPGWDEKKQIIIGNDEFWDNLKTQHPSAGYEKLCNIQCANYELCTKVLGGTYATGHLAWSSPLINATRSPILCVGDDSDESLPSDQGPGKNGKKVLANFKGQPNSSENSSVSPGEGHPSSRSPRPRKKEALVQVLADLGATMEKIMTAPEVPSGGTTSTTHGHENLRLALRIHEEEYSTLLTQNEYIDCLTILENERKAVVSLAIHKNVSQTLKWFKKA</sequence>
<dbReference type="EMBL" id="AVOT02071641">
    <property type="protein sequence ID" value="MBW0561869.1"/>
    <property type="molecule type" value="Genomic_DNA"/>
</dbReference>
<comment type="caution">
    <text evidence="2">The sequence shown here is derived from an EMBL/GenBank/DDBJ whole genome shotgun (WGS) entry which is preliminary data.</text>
</comment>
<evidence type="ECO:0000256" key="1">
    <source>
        <dbReference type="SAM" id="MobiDB-lite"/>
    </source>
</evidence>
<gene>
    <name evidence="2" type="ORF">O181_101584</name>
</gene>
<accession>A0A9Q3JGU9</accession>
<evidence type="ECO:0000313" key="3">
    <source>
        <dbReference type="Proteomes" id="UP000765509"/>
    </source>
</evidence>
<feature type="region of interest" description="Disordered" evidence="1">
    <location>
        <begin position="99"/>
        <end position="150"/>
    </location>
</feature>
<evidence type="ECO:0000313" key="2">
    <source>
        <dbReference type="EMBL" id="MBW0561869.1"/>
    </source>
</evidence>